<name>Q8TQD5_METAC</name>
<sequence>MPNPKSAWFSVPVRLTLPFLSLPGLEPAKNSKIEIFEFSSIFSTFLYSFSIFSTFLYSFSIFSTFLYSFSIFSTFLYSFSIFSSLLSSTLLQSSLLSSTLLQSSLLSPCFLKMNKLLLDAYGMPVSAELL</sequence>
<feature type="transmembrane region" description="Helical" evidence="1">
    <location>
        <begin position="65"/>
        <end position="86"/>
    </location>
</feature>
<evidence type="ECO:0000313" key="2">
    <source>
        <dbReference type="EMBL" id="AAM05022.1"/>
    </source>
</evidence>
<accession>Q8TQD5</accession>
<evidence type="ECO:0000313" key="3">
    <source>
        <dbReference type="Proteomes" id="UP000002487"/>
    </source>
</evidence>
<keyword evidence="3" id="KW-1185">Reference proteome</keyword>
<gene>
    <name evidence="2" type="ordered locus">MA_1609</name>
</gene>
<feature type="transmembrane region" description="Helical" evidence="1">
    <location>
        <begin position="35"/>
        <end position="59"/>
    </location>
</feature>
<dbReference type="AlphaFoldDB" id="Q8TQD5"/>
<dbReference type="HOGENOM" id="CLU_1933242_0_0_2"/>
<keyword evidence="1" id="KW-0812">Transmembrane</keyword>
<evidence type="ECO:0000256" key="1">
    <source>
        <dbReference type="SAM" id="Phobius"/>
    </source>
</evidence>
<reference evidence="2 3" key="1">
    <citation type="journal article" date="2002" name="Genome Res.">
        <title>The genome of Methanosarcina acetivorans reveals extensive metabolic and physiological diversity.</title>
        <authorList>
            <person name="Galagan J.E."/>
            <person name="Nusbaum C."/>
            <person name="Roy A."/>
            <person name="Endrizzi M.G."/>
            <person name="Macdonald P."/>
            <person name="FitzHugh W."/>
            <person name="Calvo S."/>
            <person name="Engels R."/>
            <person name="Smirnov S."/>
            <person name="Atnoor D."/>
            <person name="Brown A."/>
            <person name="Allen N."/>
            <person name="Naylor J."/>
            <person name="Stange-Thomann N."/>
            <person name="DeArellano K."/>
            <person name="Johnson R."/>
            <person name="Linton L."/>
            <person name="McEwan P."/>
            <person name="McKernan K."/>
            <person name="Talamas J."/>
            <person name="Tirrell A."/>
            <person name="Ye W."/>
            <person name="Zimmer A."/>
            <person name="Barber R.D."/>
            <person name="Cann I."/>
            <person name="Graham D.E."/>
            <person name="Grahame D.A."/>
            <person name="Guss A."/>
            <person name="Hedderich R."/>
            <person name="Ingram-Smith C."/>
            <person name="Kuettner C.H."/>
            <person name="Krzycki J.A."/>
            <person name="Leigh J.A."/>
            <person name="Li W."/>
            <person name="Liu J."/>
            <person name="Mukhopadhyay B."/>
            <person name="Reeve J.N."/>
            <person name="Smith K."/>
            <person name="Springer T.A."/>
            <person name="Umayam L.A."/>
            <person name="White O."/>
            <person name="White R.H."/>
            <person name="de Macario E.C."/>
            <person name="Ferry J.G."/>
            <person name="Jarrell K.F."/>
            <person name="Jing H."/>
            <person name="Macario A.J.L."/>
            <person name="Paulsen I."/>
            <person name="Pritchett M."/>
            <person name="Sowers K.R."/>
            <person name="Swanson R.V."/>
            <person name="Zinder S.H."/>
            <person name="Lander E."/>
            <person name="Metcalf W.W."/>
            <person name="Birren B."/>
        </authorList>
    </citation>
    <scope>NUCLEOTIDE SEQUENCE [LARGE SCALE GENOMIC DNA]</scope>
    <source>
        <strain evidence="3">ATCC 35395 / DSM 2834 / JCM 12185 / C2A</strain>
    </source>
</reference>
<protein>
    <submittedName>
        <fullName evidence="2">Uncharacterized protein</fullName>
    </submittedName>
</protein>
<organism evidence="2 3">
    <name type="scientific">Methanosarcina acetivorans (strain ATCC 35395 / DSM 2834 / JCM 12185 / C2A)</name>
    <dbReference type="NCBI Taxonomy" id="188937"/>
    <lineage>
        <taxon>Archaea</taxon>
        <taxon>Methanobacteriati</taxon>
        <taxon>Methanobacteriota</taxon>
        <taxon>Stenosarchaea group</taxon>
        <taxon>Methanomicrobia</taxon>
        <taxon>Methanosarcinales</taxon>
        <taxon>Methanosarcinaceae</taxon>
        <taxon>Methanosarcina</taxon>
    </lineage>
</organism>
<dbReference type="InParanoid" id="Q8TQD5"/>
<dbReference type="KEGG" id="mac:MA_1609"/>
<dbReference type="EnsemblBacteria" id="AAM05022">
    <property type="protein sequence ID" value="AAM05022"/>
    <property type="gene ID" value="MA_1609"/>
</dbReference>
<keyword evidence="1" id="KW-0472">Membrane</keyword>
<dbReference type="EMBL" id="AE010299">
    <property type="protein sequence ID" value="AAM05022.1"/>
    <property type="molecule type" value="Genomic_DNA"/>
</dbReference>
<keyword evidence="1" id="KW-1133">Transmembrane helix</keyword>
<dbReference type="Proteomes" id="UP000002487">
    <property type="component" value="Chromosome"/>
</dbReference>
<proteinExistence type="predicted"/>